<keyword evidence="3" id="KW-1185">Reference proteome</keyword>
<dbReference type="RefSeq" id="WP_141638974.1">
    <property type="nucleotide sequence ID" value="NZ_CCSE01000001.1"/>
</dbReference>
<evidence type="ECO:0000256" key="1">
    <source>
        <dbReference type="SAM" id="Phobius"/>
    </source>
</evidence>
<keyword evidence="1" id="KW-1133">Transmembrane helix</keyword>
<dbReference type="EMBL" id="CCSE01000001">
    <property type="protein sequence ID" value="CDZ99867.1"/>
    <property type="molecule type" value="Genomic_DNA"/>
</dbReference>
<organism evidence="2 3">
    <name type="scientific">Jeotgalicoccus saudimassiliensis</name>
    <dbReference type="NCBI Taxonomy" id="1461582"/>
    <lineage>
        <taxon>Bacteria</taxon>
        <taxon>Bacillati</taxon>
        <taxon>Bacillota</taxon>
        <taxon>Bacilli</taxon>
        <taxon>Bacillales</taxon>
        <taxon>Staphylococcaceae</taxon>
        <taxon>Jeotgalicoccus</taxon>
    </lineage>
</organism>
<protein>
    <recommendedName>
        <fullName evidence="4">Cytochrome c oxidase subunit 2A</fullName>
    </recommendedName>
</protein>
<name>A0A078M3L2_9STAP</name>
<keyword evidence="1" id="KW-0472">Membrane</keyword>
<gene>
    <name evidence="2" type="ORF">BN1048_00696</name>
</gene>
<evidence type="ECO:0000313" key="3">
    <source>
        <dbReference type="Proteomes" id="UP000044136"/>
    </source>
</evidence>
<reference evidence="2 3" key="1">
    <citation type="submission" date="2014-07" db="EMBL/GenBank/DDBJ databases">
        <authorList>
            <person name="Urmite Genomes Urmite Genomes"/>
        </authorList>
    </citation>
    <scope>NUCLEOTIDE SEQUENCE [LARGE SCALE GENOMIC DNA]</scope>
    <source>
        <strain evidence="2 3">13MG44_air</strain>
    </source>
</reference>
<evidence type="ECO:0000313" key="2">
    <source>
        <dbReference type="EMBL" id="CDZ99867.1"/>
    </source>
</evidence>
<accession>A0A078M3L2</accession>
<feature type="transmembrane region" description="Helical" evidence="1">
    <location>
        <begin position="29"/>
        <end position="50"/>
    </location>
</feature>
<dbReference type="OrthoDB" id="2418411at2"/>
<dbReference type="AlphaFoldDB" id="A0A078M3L2"/>
<keyword evidence="1" id="KW-0812">Transmembrane</keyword>
<dbReference type="HOGENOM" id="CLU_3044249_0_0_9"/>
<proteinExistence type="predicted"/>
<dbReference type="STRING" id="1461582.BN1048_00696"/>
<evidence type="ECO:0008006" key="4">
    <source>
        <dbReference type="Google" id="ProtNLM"/>
    </source>
</evidence>
<sequence>MTEEKDKITEVENKHDENDHHKLDLRGTFMMVMAIGGLMLLSWFGAFILFMERM</sequence>
<dbReference type="Proteomes" id="UP000044136">
    <property type="component" value="Unassembled WGS sequence"/>
</dbReference>